<reference evidence="1 2" key="2">
    <citation type="journal article" date="2010" name="Stand. Genomic Sci.">
        <title>Complete genome sequence of Gordonia bronchialis type strain (3410).</title>
        <authorList>
            <person name="Ivanova N."/>
            <person name="Sikorski J."/>
            <person name="Jando M."/>
            <person name="Lapidus A."/>
            <person name="Nolan M."/>
            <person name="Lucas S."/>
            <person name="Del Rio T.G."/>
            <person name="Tice H."/>
            <person name="Copeland A."/>
            <person name="Cheng J.F."/>
            <person name="Chen F."/>
            <person name="Bruce D."/>
            <person name="Goodwin L."/>
            <person name="Pitluck S."/>
            <person name="Mavromatis K."/>
            <person name="Ovchinnikova G."/>
            <person name="Pati A."/>
            <person name="Chen A."/>
            <person name="Palaniappan K."/>
            <person name="Land M."/>
            <person name="Hauser L."/>
            <person name="Chang Y.J."/>
            <person name="Jeffries C.D."/>
            <person name="Chain P."/>
            <person name="Saunders E."/>
            <person name="Han C."/>
            <person name="Detter J.C."/>
            <person name="Brettin T."/>
            <person name="Rohde M."/>
            <person name="Goker M."/>
            <person name="Bristow J."/>
            <person name="Eisen J.A."/>
            <person name="Markowitz V."/>
            <person name="Hugenholtz P."/>
            <person name="Klenk H.P."/>
            <person name="Kyrpides N.C."/>
        </authorList>
    </citation>
    <scope>NUCLEOTIDE SEQUENCE [LARGE SCALE GENOMIC DNA]</scope>
    <source>
        <strain evidence="2">ATCC 25592 / DSM 43247 / BCRC 13721 / JCM 3198 / KCTC 3076 / NBRC 16047 / NCTC 10667</strain>
    </source>
</reference>
<dbReference type="OrthoDB" id="4377345at2"/>
<dbReference type="HOGENOM" id="CLU_2916037_0_0_11"/>
<name>D0LAZ5_GORB4</name>
<accession>D0LAZ5</accession>
<dbReference type="RefSeq" id="WP_012834804.1">
    <property type="nucleotide sequence ID" value="NC_013441.1"/>
</dbReference>
<keyword evidence="2" id="KW-1185">Reference proteome</keyword>
<dbReference type="Proteomes" id="UP000001219">
    <property type="component" value="Chromosome"/>
</dbReference>
<organism evidence="1 2">
    <name type="scientific">Gordonia bronchialis (strain ATCC 25592 / DSM 43247 / BCRC 13721 / JCM 3198 / KCTC 3076 / NBRC 16047 / NCTC 10667)</name>
    <name type="common">Rhodococcus bronchialis</name>
    <dbReference type="NCBI Taxonomy" id="526226"/>
    <lineage>
        <taxon>Bacteria</taxon>
        <taxon>Bacillati</taxon>
        <taxon>Actinomycetota</taxon>
        <taxon>Actinomycetes</taxon>
        <taxon>Mycobacteriales</taxon>
        <taxon>Gordoniaceae</taxon>
        <taxon>Gordonia</taxon>
    </lineage>
</organism>
<proteinExistence type="predicted"/>
<sequence>MPRTRYAEDLAPGDRVTVDGADRVVRTTVPRDDDQLLVEFVAGADTDNELLLHRGSKVEVV</sequence>
<evidence type="ECO:0000313" key="2">
    <source>
        <dbReference type="Proteomes" id="UP000001219"/>
    </source>
</evidence>
<dbReference type="KEGG" id="gbr:Gbro_3081"/>
<evidence type="ECO:0000313" key="1">
    <source>
        <dbReference type="EMBL" id="ACY22288.1"/>
    </source>
</evidence>
<protein>
    <submittedName>
        <fullName evidence="1">Uncharacterized protein</fullName>
    </submittedName>
</protein>
<dbReference type="AlphaFoldDB" id="D0LAZ5"/>
<dbReference type="EMBL" id="CP001802">
    <property type="protein sequence ID" value="ACY22288.1"/>
    <property type="molecule type" value="Genomic_DNA"/>
</dbReference>
<gene>
    <name evidence="1" type="ordered locus">Gbro_3081</name>
</gene>
<reference evidence="2" key="1">
    <citation type="submission" date="2009-10" db="EMBL/GenBank/DDBJ databases">
        <title>The complete chromosome of Gordonia bronchialis DSM 43247.</title>
        <authorList>
            <consortium name="US DOE Joint Genome Institute (JGI-PGF)"/>
            <person name="Lucas S."/>
            <person name="Copeland A."/>
            <person name="Lapidus A."/>
            <person name="Glavina del Rio T."/>
            <person name="Dalin E."/>
            <person name="Tice H."/>
            <person name="Bruce D."/>
            <person name="Goodwin L."/>
            <person name="Pitluck S."/>
            <person name="Kyrpides N."/>
            <person name="Mavromatis K."/>
            <person name="Ivanova N."/>
            <person name="Ovchinnikova G."/>
            <person name="Saunders E."/>
            <person name="Brettin T."/>
            <person name="Detter J.C."/>
            <person name="Han C."/>
            <person name="Larimer F."/>
            <person name="Land M."/>
            <person name="Hauser L."/>
            <person name="Markowitz V."/>
            <person name="Cheng J.-F."/>
            <person name="Hugenholtz P."/>
            <person name="Woyke T."/>
            <person name="Wu D."/>
            <person name="Jando M."/>
            <person name="Schneider S."/>
            <person name="Goeker M."/>
            <person name="Klenk H.-P."/>
            <person name="Eisen J.A."/>
        </authorList>
    </citation>
    <scope>NUCLEOTIDE SEQUENCE [LARGE SCALE GENOMIC DNA]</scope>
    <source>
        <strain evidence="2">ATCC 25592 / DSM 43247 / BCRC 13721 / JCM 3198 / KCTC 3076 / NBRC 16047 / NCTC 10667</strain>
    </source>
</reference>